<dbReference type="GO" id="GO:0008237">
    <property type="term" value="F:metallopeptidase activity"/>
    <property type="evidence" value="ECO:0007669"/>
    <property type="project" value="UniProtKB-KW"/>
</dbReference>
<reference evidence="8" key="2">
    <citation type="submission" date="2021-04" db="EMBL/GenBank/DDBJ databases">
        <authorList>
            <person name="Gilroy R."/>
        </authorList>
    </citation>
    <scope>NUCLEOTIDE SEQUENCE</scope>
    <source>
        <strain evidence="8">1719</strain>
    </source>
</reference>
<dbReference type="InterPro" id="IPR007863">
    <property type="entry name" value="Peptidase_M16_C"/>
</dbReference>
<feature type="domain" description="Peptidase M16 C-terminal" evidence="7">
    <location>
        <begin position="168"/>
        <end position="344"/>
    </location>
</feature>
<dbReference type="GO" id="GO:0046872">
    <property type="term" value="F:metal ion binding"/>
    <property type="evidence" value="ECO:0007669"/>
    <property type="project" value="InterPro"/>
</dbReference>
<evidence type="ECO:0000256" key="2">
    <source>
        <dbReference type="ARBA" id="ARBA00022670"/>
    </source>
</evidence>
<evidence type="ECO:0000313" key="9">
    <source>
        <dbReference type="Proteomes" id="UP000824156"/>
    </source>
</evidence>
<evidence type="ECO:0000256" key="3">
    <source>
        <dbReference type="ARBA" id="ARBA00022801"/>
    </source>
</evidence>
<evidence type="ECO:0000256" key="5">
    <source>
        <dbReference type="ARBA" id="ARBA00023049"/>
    </source>
</evidence>
<dbReference type="InterPro" id="IPR050626">
    <property type="entry name" value="Peptidase_M16"/>
</dbReference>
<evidence type="ECO:0000256" key="1">
    <source>
        <dbReference type="ARBA" id="ARBA00007261"/>
    </source>
</evidence>
<reference evidence="8" key="1">
    <citation type="journal article" date="2021" name="PeerJ">
        <title>Extensive microbial diversity within the chicken gut microbiome revealed by metagenomics and culture.</title>
        <authorList>
            <person name="Gilroy R."/>
            <person name="Ravi A."/>
            <person name="Getino M."/>
            <person name="Pursley I."/>
            <person name="Horton D.L."/>
            <person name="Alikhan N.F."/>
            <person name="Baker D."/>
            <person name="Gharbi K."/>
            <person name="Hall N."/>
            <person name="Watson M."/>
            <person name="Adriaenssens E.M."/>
            <person name="Foster-Nyarko E."/>
            <person name="Jarju S."/>
            <person name="Secka A."/>
            <person name="Antonio M."/>
            <person name="Oren A."/>
            <person name="Chaudhuri R.R."/>
            <person name="La Ragione R."/>
            <person name="Hildebrand F."/>
            <person name="Pallen M.J."/>
        </authorList>
    </citation>
    <scope>NUCLEOTIDE SEQUENCE</scope>
    <source>
        <strain evidence="8">1719</strain>
    </source>
</reference>
<proteinExistence type="inferred from homology"/>
<dbReference type="AlphaFoldDB" id="A0A9D1W743"/>
<evidence type="ECO:0000259" key="6">
    <source>
        <dbReference type="Pfam" id="PF00675"/>
    </source>
</evidence>
<keyword evidence="2" id="KW-0645">Protease</keyword>
<dbReference type="PANTHER" id="PTHR43690">
    <property type="entry name" value="NARDILYSIN"/>
    <property type="match status" value="1"/>
</dbReference>
<dbReference type="Pfam" id="PF05193">
    <property type="entry name" value="Peptidase_M16_C"/>
    <property type="match status" value="1"/>
</dbReference>
<protein>
    <submittedName>
        <fullName evidence="8">Insulinase family protein</fullName>
    </submittedName>
</protein>
<sequence>MISFEKRVLENGLRVIVHEDHDTPMACVNLLYDVGSRDEDPNQTGFAHLFEHLMFGGSKNIIDFDTPLQTVGGESNAFTSPDITNYYVTLPADNIETAFWLESDRMLALEFSEQSLRVQKQVVIEEFKQRYLNQPYGDVWLKLRPLAYTKHPYRWATIGKEISHIENATLEDVKRFFYRFYAPNNAVLVVSGAVNTDEIFTLAEKWFGPIEKRHVLDRQLPKEPNQTQAKRLEVKAEVPSDSLYIAYHGVDRMHPDYYAMDLITDVLSRGASSRLIQNLIKKNPVFSYVNAYVSGSIDQNLLILEGKPLPGVTLDKAEELLLSEINQIKNEKIANYELEKILNKIESAKTFEQLSILDKAMNLAYYELLYNDPSKYNTDFQEYRKVKPEDISRVAQSIIKEENSSTLIYKSLLKNDK</sequence>
<accession>A0A9D1W743</accession>
<name>A0A9D1W743_9SPHI</name>
<keyword evidence="3" id="KW-0378">Hydrolase</keyword>
<comment type="similarity">
    <text evidence="1">Belongs to the peptidase M16 family.</text>
</comment>
<dbReference type="GO" id="GO:0006508">
    <property type="term" value="P:proteolysis"/>
    <property type="evidence" value="ECO:0007669"/>
    <property type="project" value="UniProtKB-KW"/>
</dbReference>
<dbReference type="Gene3D" id="3.30.830.10">
    <property type="entry name" value="Metalloenzyme, LuxS/M16 peptidase-like"/>
    <property type="match status" value="2"/>
</dbReference>
<comment type="caution">
    <text evidence="8">The sequence shown here is derived from an EMBL/GenBank/DDBJ whole genome shotgun (WGS) entry which is preliminary data.</text>
</comment>
<evidence type="ECO:0000259" key="7">
    <source>
        <dbReference type="Pfam" id="PF05193"/>
    </source>
</evidence>
<dbReference type="SUPFAM" id="SSF63411">
    <property type="entry name" value="LuxS/MPP-like metallohydrolase"/>
    <property type="match status" value="2"/>
</dbReference>
<dbReference type="Pfam" id="PF00675">
    <property type="entry name" value="Peptidase_M16"/>
    <property type="match status" value="1"/>
</dbReference>
<evidence type="ECO:0000313" key="8">
    <source>
        <dbReference type="EMBL" id="HIX53879.1"/>
    </source>
</evidence>
<dbReference type="Proteomes" id="UP000824156">
    <property type="component" value="Unassembled WGS sequence"/>
</dbReference>
<keyword evidence="4" id="KW-0862">Zinc</keyword>
<evidence type="ECO:0000256" key="4">
    <source>
        <dbReference type="ARBA" id="ARBA00022833"/>
    </source>
</evidence>
<dbReference type="PANTHER" id="PTHR43690:SF17">
    <property type="entry name" value="PROTEIN YHJJ"/>
    <property type="match status" value="1"/>
</dbReference>
<organism evidence="8 9">
    <name type="scientific">Candidatus Sphingobacterium stercoripullorum</name>
    <dbReference type="NCBI Taxonomy" id="2838759"/>
    <lineage>
        <taxon>Bacteria</taxon>
        <taxon>Pseudomonadati</taxon>
        <taxon>Bacteroidota</taxon>
        <taxon>Sphingobacteriia</taxon>
        <taxon>Sphingobacteriales</taxon>
        <taxon>Sphingobacteriaceae</taxon>
        <taxon>Sphingobacterium</taxon>
    </lineage>
</organism>
<gene>
    <name evidence="8" type="ORF">H9853_02535</name>
</gene>
<feature type="domain" description="Peptidase M16 N-terminal" evidence="6">
    <location>
        <begin position="14"/>
        <end position="129"/>
    </location>
</feature>
<dbReference type="InterPro" id="IPR011249">
    <property type="entry name" value="Metalloenz_LuxS/M16"/>
</dbReference>
<dbReference type="InterPro" id="IPR011765">
    <property type="entry name" value="Pept_M16_N"/>
</dbReference>
<keyword evidence="5" id="KW-0482">Metalloprotease</keyword>
<dbReference type="EMBL" id="DXEZ01000072">
    <property type="protein sequence ID" value="HIX53879.1"/>
    <property type="molecule type" value="Genomic_DNA"/>
</dbReference>